<protein>
    <submittedName>
        <fullName evidence="1">Uncharacterized protein</fullName>
    </submittedName>
</protein>
<accession>A0ABR7HZ35</accession>
<proteinExistence type="predicted"/>
<dbReference type="EMBL" id="JACOQE010000001">
    <property type="protein sequence ID" value="MBC5739517.1"/>
    <property type="molecule type" value="Genomic_DNA"/>
</dbReference>
<organism evidence="1 2">
    <name type="scientific">Blautia intestinalis</name>
    <dbReference type="NCBI Taxonomy" id="2763028"/>
    <lineage>
        <taxon>Bacteria</taxon>
        <taxon>Bacillati</taxon>
        <taxon>Bacillota</taxon>
        <taxon>Clostridia</taxon>
        <taxon>Lachnospirales</taxon>
        <taxon>Lachnospiraceae</taxon>
        <taxon>Blautia</taxon>
    </lineage>
</organism>
<dbReference type="Proteomes" id="UP000633936">
    <property type="component" value="Unassembled WGS sequence"/>
</dbReference>
<sequence length="59" mass="6765">MELELSNAELVFLYGTLKKELEKLEAIKPASMVKSDIKLYKSIIKKMETSVPRLKDIPI</sequence>
<evidence type="ECO:0000313" key="1">
    <source>
        <dbReference type="EMBL" id="MBC5739517.1"/>
    </source>
</evidence>
<gene>
    <name evidence="1" type="ORF">H8Z79_03400</name>
</gene>
<dbReference type="RefSeq" id="WP_187002683.1">
    <property type="nucleotide sequence ID" value="NZ_JACOQE010000001.1"/>
</dbReference>
<keyword evidence="2" id="KW-1185">Reference proteome</keyword>
<reference evidence="1 2" key="1">
    <citation type="submission" date="2020-08" db="EMBL/GenBank/DDBJ databases">
        <title>Genome public.</title>
        <authorList>
            <person name="Liu C."/>
            <person name="Sun Q."/>
        </authorList>
    </citation>
    <scope>NUCLEOTIDE SEQUENCE [LARGE SCALE GENOMIC DNA]</scope>
    <source>
        <strain evidence="1 2">27-44</strain>
    </source>
</reference>
<comment type="caution">
    <text evidence="1">The sequence shown here is derived from an EMBL/GenBank/DDBJ whole genome shotgun (WGS) entry which is preliminary data.</text>
</comment>
<name>A0ABR7HZ35_9FIRM</name>
<evidence type="ECO:0000313" key="2">
    <source>
        <dbReference type="Proteomes" id="UP000633936"/>
    </source>
</evidence>